<dbReference type="EMBL" id="HQ849551">
    <property type="protein sequence ID" value="AEN03591.1"/>
    <property type="molecule type" value="Genomic_DNA"/>
</dbReference>
<dbReference type="Pfam" id="PF04490">
    <property type="entry name" value="Pox_T4_C"/>
    <property type="match status" value="1"/>
</dbReference>
<name>G3EI77_9POXV</name>
<dbReference type="EMBL" id="HQ849551">
    <property type="protein sequence ID" value="AEN03774.1"/>
    <property type="molecule type" value="Genomic_DNA"/>
</dbReference>
<keyword evidence="5" id="KW-1185">Reference proteome</keyword>
<feature type="domain" description="Poxvirus T4 protein N-terminal" evidence="2">
    <location>
        <begin position="28"/>
        <end position="75"/>
    </location>
</feature>
<organism evidence="4 5">
    <name type="scientific">Yokapox virus</name>
    <dbReference type="NCBI Taxonomy" id="1076255"/>
    <lineage>
        <taxon>Viruses</taxon>
        <taxon>Varidnaviria</taxon>
        <taxon>Bamfordvirae</taxon>
        <taxon>Nucleocytoviricota</taxon>
        <taxon>Pokkesviricetes</taxon>
        <taxon>Chitovirales</taxon>
        <taxon>Poxviridae</taxon>
        <taxon>Chordopoxvirinae</taxon>
        <taxon>Centapoxvirus</taxon>
        <taxon>Centapoxvirus yokapox</taxon>
    </lineage>
</organism>
<dbReference type="RefSeq" id="YP_004821355.1">
    <property type="nucleotide sequence ID" value="NC_015960.1"/>
</dbReference>
<sequence>MFWLLLLLLPLSDSMVIRRCDDKDSSVWELDIGICVKVKKGFISKRTECSVYRPDIGGGLITKSNGIKVVVHDKCVEPGDFIITTTKQAHFGITKTYIKLSNHNIQSPENISECSKNILVSVYCEQDVSELDFNMLNYVETDNLNIKVKYDISCIDHIAVNYNFMNKCSKKLSHVHDRDILNCGAPDVSTRDKYLKTCSNDEFNRIVYKKYIMKSKNLHSKTEL</sequence>
<dbReference type="OrthoDB" id="14673at10239"/>
<dbReference type="KEGG" id="vg:11107146"/>
<accession>G3EI77</accession>
<gene>
    <name evidence="3" type="ORF">YKV002c</name>
    <name evidence="4" type="ORF">YKV185</name>
</gene>
<evidence type="ECO:0000313" key="5">
    <source>
        <dbReference type="Proteomes" id="UP000164653"/>
    </source>
</evidence>
<dbReference type="GeneID" id="11107146"/>
<feature type="domain" description="Poxvirus T4 protein C-terminal" evidence="1">
    <location>
        <begin position="80"/>
        <end position="215"/>
    </location>
</feature>
<proteinExistence type="predicted"/>
<reference evidence="4 5" key="1">
    <citation type="journal article" date="2011" name="J. Virol.">
        <title>The genome of yoka poxvirus.</title>
        <authorList>
            <person name="Zhao G."/>
            <person name="Droit L."/>
            <person name="Tesh R.B."/>
            <person name="Popov V.L."/>
            <person name="Little N.S."/>
            <person name="Upton C."/>
            <person name="Virgin H.W."/>
            <person name="Wang D."/>
        </authorList>
    </citation>
    <scope>NUCLEOTIDE SEQUENCE [LARGE SCALE GENOMIC DNA]</scope>
    <source>
        <strain evidence="4">DakArB 4268</strain>
    </source>
</reference>
<dbReference type="Proteomes" id="UP000164653">
    <property type="component" value="Segment"/>
</dbReference>
<dbReference type="Gene3D" id="2.60.240.30">
    <property type="match status" value="1"/>
</dbReference>
<dbReference type="InterPro" id="IPR016399">
    <property type="entry name" value="Apoptosis_reg_M-T4"/>
</dbReference>
<dbReference type="KEGG" id="vg:11107320"/>
<evidence type="ECO:0000313" key="4">
    <source>
        <dbReference type="EMBL" id="AEN03774.1"/>
    </source>
</evidence>
<protein>
    <submittedName>
        <fullName evidence="3">Myxoma MT-4-like protein</fullName>
    </submittedName>
    <submittedName>
        <fullName evidence="4">Virulence factor</fullName>
    </submittedName>
</protein>
<dbReference type="InterPro" id="IPR007580">
    <property type="entry name" value="Poxvirus_T4p_N"/>
</dbReference>
<evidence type="ECO:0000259" key="2">
    <source>
        <dbReference type="Pfam" id="PF04491"/>
    </source>
</evidence>
<dbReference type="InterPro" id="IPR007579">
    <property type="entry name" value="Poxvirus_T4p_C"/>
</dbReference>
<dbReference type="GeneID" id="11107320"/>
<evidence type="ECO:0000313" key="3">
    <source>
        <dbReference type="EMBL" id="AEN03591.1"/>
    </source>
</evidence>
<dbReference type="PIRSF" id="PIRSF003796">
    <property type="entry name" value="Apoptosisregulator_M-T4"/>
    <property type="match status" value="1"/>
</dbReference>
<dbReference type="RefSeq" id="YP_004821538.1">
    <property type="nucleotide sequence ID" value="NC_015960.1"/>
</dbReference>
<dbReference type="InterPro" id="IPR038687">
    <property type="entry name" value="M-T4_sf"/>
</dbReference>
<dbReference type="Pfam" id="PF04491">
    <property type="entry name" value="Pox_T4_N"/>
    <property type="match status" value="1"/>
</dbReference>
<evidence type="ECO:0000259" key="1">
    <source>
        <dbReference type="Pfam" id="PF04490"/>
    </source>
</evidence>